<dbReference type="Pfam" id="PF24758">
    <property type="entry name" value="LRR_At5g56370"/>
    <property type="match status" value="4"/>
</dbReference>
<evidence type="ECO:0000259" key="6">
    <source>
        <dbReference type="PROSITE" id="PS50181"/>
    </source>
</evidence>
<dbReference type="InterPro" id="IPR053781">
    <property type="entry name" value="F-box_AtFBL13-like"/>
</dbReference>
<comment type="similarity">
    <text evidence="2">Belongs to the PanB family.</text>
</comment>
<dbReference type="Proteomes" id="UP001408789">
    <property type="component" value="Unassembled WGS sequence"/>
</dbReference>
<feature type="domain" description="F-box" evidence="6">
    <location>
        <begin position="848"/>
        <end position="901"/>
    </location>
</feature>
<evidence type="ECO:0000313" key="7">
    <source>
        <dbReference type="EMBL" id="KAK9051167.1"/>
    </source>
</evidence>
<dbReference type="InterPro" id="IPR001810">
    <property type="entry name" value="F-box_dom"/>
</dbReference>
<comment type="caution">
    <text evidence="7">The sequence shown here is derived from an EMBL/GenBank/DDBJ whole genome shotgun (WGS) entry which is preliminary data.</text>
</comment>
<dbReference type="Gene3D" id="3.80.10.10">
    <property type="entry name" value="Ribonuclease Inhibitor"/>
    <property type="match status" value="4"/>
</dbReference>
<evidence type="ECO:0000313" key="8">
    <source>
        <dbReference type="Proteomes" id="UP001408789"/>
    </source>
</evidence>
<dbReference type="EC" id="2.1.2.11" evidence="3"/>
<organism evidence="7 8">
    <name type="scientific">Deinandra increscens subsp. villosa</name>
    <dbReference type="NCBI Taxonomy" id="3103831"/>
    <lineage>
        <taxon>Eukaryota</taxon>
        <taxon>Viridiplantae</taxon>
        <taxon>Streptophyta</taxon>
        <taxon>Embryophyta</taxon>
        <taxon>Tracheophyta</taxon>
        <taxon>Spermatophyta</taxon>
        <taxon>Magnoliopsida</taxon>
        <taxon>eudicotyledons</taxon>
        <taxon>Gunneridae</taxon>
        <taxon>Pentapetalae</taxon>
        <taxon>asterids</taxon>
        <taxon>campanulids</taxon>
        <taxon>Asterales</taxon>
        <taxon>Asteraceae</taxon>
        <taxon>Asteroideae</taxon>
        <taxon>Heliantheae alliance</taxon>
        <taxon>Madieae</taxon>
        <taxon>Madiinae</taxon>
        <taxon>Deinandra</taxon>
    </lineage>
</organism>
<evidence type="ECO:0000256" key="5">
    <source>
        <dbReference type="ARBA" id="ARBA00049172"/>
    </source>
</evidence>
<dbReference type="InterPro" id="IPR015813">
    <property type="entry name" value="Pyrv/PenolPyrv_kinase-like_dom"/>
</dbReference>
<gene>
    <name evidence="7" type="ORF">SSX86_027793</name>
</gene>
<dbReference type="InterPro" id="IPR036047">
    <property type="entry name" value="F-box-like_dom_sf"/>
</dbReference>
<dbReference type="PANTHER" id="PTHR31639">
    <property type="entry name" value="F-BOX PROTEIN-LIKE"/>
    <property type="match status" value="1"/>
</dbReference>
<feature type="domain" description="F-box" evidence="6">
    <location>
        <begin position="1"/>
        <end position="48"/>
    </location>
</feature>
<dbReference type="GO" id="GO:0003864">
    <property type="term" value="F:3-methyl-2-oxobutanoate hydroxymethyltransferase activity"/>
    <property type="evidence" value="ECO:0007669"/>
    <property type="project" value="UniProtKB-EC"/>
</dbReference>
<dbReference type="InterPro" id="IPR003700">
    <property type="entry name" value="Pantoate_hydroxy_MeTrfase"/>
</dbReference>
<reference evidence="7 8" key="1">
    <citation type="submission" date="2024-04" db="EMBL/GenBank/DDBJ databases">
        <title>The reference genome of an endangered Asteraceae, Deinandra increscens subsp. villosa, native to the Central Coast of California.</title>
        <authorList>
            <person name="Guilliams M."/>
            <person name="Hasenstab-Lehman K."/>
            <person name="Meyer R."/>
            <person name="Mcevoy S."/>
        </authorList>
    </citation>
    <scope>NUCLEOTIDE SEQUENCE [LARGE SCALE GENOMIC DNA]</scope>
    <source>
        <tissue evidence="7">Leaf</tissue>
    </source>
</reference>
<dbReference type="PROSITE" id="PS50181">
    <property type="entry name" value="FBOX"/>
    <property type="match status" value="2"/>
</dbReference>
<comment type="catalytic activity">
    <reaction evidence="5">
        <text>(6R)-5,10-methylene-5,6,7,8-tetrahydrofolate + 3-methyl-2-oxobutanoate + H2O = 2-dehydropantoate + (6S)-5,6,7,8-tetrahydrofolate</text>
        <dbReference type="Rhea" id="RHEA:11824"/>
        <dbReference type="ChEBI" id="CHEBI:11561"/>
        <dbReference type="ChEBI" id="CHEBI:11851"/>
        <dbReference type="ChEBI" id="CHEBI:15377"/>
        <dbReference type="ChEBI" id="CHEBI:15636"/>
        <dbReference type="ChEBI" id="CHEBI:57453"/>
        <dbReference type="EC" id="2.1.2.11"/>
    </reaction>
</comment>
<evidence type="ECO:0000256" key="1">
    <source>
        <dbReference type="ARBA" id="ARBA00005033"/>
    </source>
</evidence>
<dbReference type="PANTHER" id="PTHR31639:SF312">
    <property type="entry name" value="CYCLIN-LIKE F-BOX"/>
    <property type="match status" value="1"/>
</dbReference>
<keyword evidence="4" id="KW-0808">Transferase</keyword>
<dbReference type="CDD" id="cd22160">
    <property type="entry name" value="F-box_AtFBL13-like"/>
    <property type="match status" value="1"/>
</dbReference>
<dbReference type="SMART" id="SM00256">
    <property type="entry name" value="FBOX"/>
    <property type="match status" value="4"/>
</dbReference>
<proteinExistence type="inferred from homology"/>
<keyword evidence="8" id="KW-1185">Reference proteome</keyword>
<dbReference type="SUPFAM" id="SSF81383">
    <property type="entry name" value="F-box domain"/>
    <property type="match status" value="4"/>
</dbReference>
<sequence>MPDDVVTNIMDRLPLKDAVRTGILSRNWRFKWTLLSQLVFDSNFFDCFKDAKDKTDIGRIISRILLYIRGAIAKFVLSIDEACYSVSIEEDISYWIVLLSRIGIKDITLEMRNGMFGQPLKLHAHLFSCMELRRLKLVNCCFDRPASFHGFPNLLSLELHNVILENKKFVKFFTRCPTLDNLNMSPCYESSHLIFYSQVKLKLAGIAKLANLKKLSLLLCVVNKTGSGSILGLVSFLPKLEELRLNFLSCKITEGGVAAKRCPTTFTCLKTLNLTQIDISNGIGLSYALQMISSFPNLQTLEITSRYRDAAPTHEICCPDADCNTMVLSQLHSLVFTDMKPSEFSKPYALITKSNPKIPNYVRRMSNMPEDTVYGGPKPQNQAITMVTAYDYPSAVHLDTAGIDIALVGDSASMVVHGHDTTLPITLEEMLVHCRAVGVGGDVAGHDTTSPALWRSAGIVAEETSIRGNQTAPKFEPGDFISNMPDNVVTDIMDRLPLKDAVRTGILSRKWKYKWNTLSQLVFDKNFFDCFKDAKGKTDIGRIISRILFHIRGAITKFVLSIDEPCYFVSVEEEISHWILFLSRKGIKDLTLESTIGKALKLPAHLFCCLELKRLELVYCCFDIPASFHGFPNLLSLDLHRVEFGSGKFAKFFTRCPILEVLNLGYPYSPRILLVSNSTDKVKQAEIAKLANLTKLSLILCMVDKTSSNSILELVGFLPKLQELHLNFLFCKVSEGVAEKRSPITSTYFKTLKLSEIDLSNGVKLSYAFQIISSFPNLQTLEIKSRGQDVAQTPVTCFQEADYYTMGLLQQLRIVVFTCCKASKNEVCLIKVMEPTQETCKACKFEPEDFISNMPDNVLTKIMDRLPLKDAVRSSILSRNWRFKWNMLSQLVFDKNFFDSFKDAKHKTNIGRIISRLLLHIRGAITKFVFSICYPVSVVQEDISHWILFLSRKEIKDLTLENRTSIPLKLSAHLFLCMELKCLKLVNCCFDPPASFHGFPNLLSLGLRNMILENRKYVKFLSQCPILEYLDLGYTYCRWIVDLPNNTNNLKLADIARLANLKRLSLLLSMLDKTSSNSIVELVGCLPKLQRLHLNFRYSKLSDYVADKRFPITSTYFKTLKLSNVDLSNGAKLSYAFQMISSFPNLQTLKINQNDAKTPGTCSQEADYNIMGQLQQLQIVVFTCFKASENEVFLVKTMELIQEKSKASKFEPKDFISNMPDNVVTNILDRLRLKEAVRTGILSRNWRFKWIMLSQLVFDNHFFDTKVETDFGRVISRLLFHIRGVITKFVLSIDEACCSVIFEEDISHWILLLSRIGIQDLTLEKRTGESLKLPNHLFSCLKLKRLKLVNCRFDPGASFHGFPNLLSLDLHDVDKENWKFVKFFTHCLVLENLRVSYRYGRLLQFMSLFSNKVRLSEIAKLANLKRLSLFFCMVDKTSSSSILELVGFLPKLQELHLDFMYCQFSEDVAEKRSPITSTYLKTLKLLEIDLSNGTKLSNAFQLISSFPNLQTLEIKSSGQNGAQTPVTCSQEADYNTMGQLQQLRIVVFTCFKASENEVFLVKYLLACSPSLQKISIHLSPNLTSDEKFMFSSKLLKLHRASHVLLIDLY</sequence>
<dbReference type="InterPro" id="IPR040442">
    <property type="entry name" value="Pyrv_kinase-like_dom_sf"/>
</dbReference>
<name>A0AAP0CBT8_9ASTR</name>
<dbReference type="Pfam" id="PF00646">
    <property type="entry name" value="F-box"/>
    <property type="match status" value="4"/>
</dbReference>
<dbReference type="Pfam" id="PF02548">
    <property type="entry name" value="Pantoate_transf"/>
    <property type="match status" value="1"/>
</dbReference>
<evidence type="ECO:0000256" key="4">
    <source>
        <dbReference type="ARBA" id="ARBA00022679"/>
    </source>
</evidence>
<dbReference type="InterPro" id="IPR055411">
    <property type="entry name" value="LRR_FXL15/At3g58940/PEG3-like"/>
</dbReference>
<dbReference type="Gene3D" id="3.20.20.60">
    <property type="entry name" value="Phosphoenolpyruvate-binding domains"/>
    <property type="match status" value="1"/>
</dbReference>
<evidence type="ECO:0000256" key="3">
    <source>
        <dbReference type="ARBA" id="ARBA00012618"/>
    </source>
</evidence>
<comment type="pathway">
    <text evidence="1">Cofactor biosynthesis; (R)-pantothenate biosynthesis; (R)-pantoate from 3-methyl-2-oxobutanoate: step 1/2.</text>
</comment>
<dbReference type="GO" id="GO:0015940">
    <property type="term" value="P:pantothenate biosynthetic process"/>
    <property type="evidence" value="ECO:0007669"/>
    <property type="project" value="InterPro"/>
</dbReference>
<evidence type="ECO:0000256" key="2">
    <source>
        <dbReference type="ARBA" id="ARBA00008676"/>
    </source>
</evidence>
<dbReference type="EMBL" id="JBCNJP010000027">
    <property type="protein sequence ID" value="KAK9051167.1"/>
    <property type="molecule type" value="Genomic_DNA"/>
</dbReference>
<protein>
    <recommendedName>
        <fullName evidence="3">3-methyl-2-oxobutanoate hydroxymethyltransferase</fullName>
        <ecNumber evidence="3">2.1.2.11</ecNumber>
    </recommendedName>
</protein>
<dbReference type="SUPFAM" id="SSF51621">
    <property type="entry name" value="Phosphoenolpyruvate/pyruvate domain"/>
    <property type="match status" value="1"/>
</dbReference>
<dbReference type="InterPro" id="IPR032675">
    <property type="entry name" value="LRR_dom_sf"/>
</dbReference>
<dbReference type="SUPFAM" id="SSF52047">
    <property type="entry name" value="RNI-like"/>
    <property type="match status" value="4"/>
</dbReference>
<accession>A0AAP0CBT8</accession>